<dbReference type="EMBL" id="NBTY01000016">
    <property type="protein sequence ID" value="OTP80117.1"/>
    <property type="molecule type" value="Genomic_DNA"/>
</dbReference>
<comment type="caution">
    <text evidence="1">The sequence shown here is derived from an EMBL/GenBank/DDBJ whole genome shotgun (WGS) entry which is preliminary data.</text>
</comment>
<evidence type="ECO:0000313" key="2">
    <source>
        <dbReference type="Proteomes" id="UP000194546"/>
    </source>
</evidence>
<accession>A0A242N8Z7</accession>
<dbReference type="AlphaFoldDB" id="A0A242N8Z7"/>
<proteinExistence type="predicted"/>
<dbReference type="Proteomes" id="UP000194546">
    <property type="component" value="Unassembled WGS sequence"/>
</dbReference>
<protein>
    <submittedName>
        <fullName evidence="1">Uncharacterized protein</fullName>
    </submittedName>
</protein>
<evidence type="ECO:0000313" key="1">
    <source>
        <dbReference type="EMBL" id="OTP80117.1"/>
    </source>
</evidence>
<reference evidence="1 2" key="1">
    <citation type="submission" date="2017-03" db="EMBL/GenBank/DDBJ databases">
        <title>Genome analysis of strain PAMC 26510.</title>
        <authorList>
            <person name="Oh H.-M."/>
            <person name="Yang J.-A."/>
        </authorList>
    </citation>
    <scope>NUCLEOTIDE SEQUENCE [LARGE SCALE GENOMIC DNA]</scope>
    <source>
        <strain evidence="1 2">PAMC 26510</strain>
    </source>
</reference>
<gene>
    <name evidence="1" type="ORF">PAMC26510_03925</name>
</gene>
<organism evidence="1 2">
    <name type="scientific">Caballeronia sordidicola</name>
    <name type="common">Burkholderia sordidicola</name>
    <dbReference type="NCBI Taxonomy" id="196367"/>
    <lineage>
        <taxon>Bacteria</taxon>
        <taxon>Pseudomonadati</taxon>
        <taxon>Pseudomonadota</taxon>
        <taxon>Betaproteobacteria</taxon>
        <taxon>Burkholderiales</taxon>
        <taxon>Burkholderiaceae</taxon>
        <taxon>Caballeronia</taxon>
    </lineage>
</organism>
<sequence length="70" mass="7661">MRSQKGGFTSVGVEVEWSNCGRALKWEQRAPGSAPYDLKLAVIGASDLIHGNLNGEVLFERIGQREPADF</sequence>
<name>A0A242N8Z7_CABSO</name>